<gene>
    <name evidence="4" type="ORF">GSMUA_167290.1</name>
</gene>
<dbReference type="SUPFAM" id="SSF57095">
    <property type="entry name" value="Scorpion toxin-like"/>
    <property type="match status" value="1"/>
</dbReference>
<reference evidence="5" key="2">
    <citation type="submission" date="2021-05" db="UniProtKB">
        <authorList>
            <consortium name="EnsemblPlants"/>
        </authorList>
    </citation>
    <scope>IDENTIFICATION</scope>
    <source>
        <strain evidence="5">subsp. malaccensis</strain>
    </source>
</reference>
<dbReference type="PANTHER" id="PTHR33147:SF130">
    <property type="entry name" value="DEFENSIN-LIKE PROTEIN 1"/>
    <property type="match status" value="1"/>
</dbReference>
<evidence type="ECO:0000313" key="6">
    <source>
        <dbReference type="Proteomes" id="UP000012960"/>
    </source>
</evidence>
<evidence type="ECO:0000256" key="2">
    <source>
        <dbReference type="ARBA" id="ARBA00023157"/>
    </source>
</evidence>
<dbReference type="SMART" id="SM00505">
    <property type="entry name" value="Knot1"/>
    <property type="match status" value="1"/>
</dbReference>
<evidence type="ECO:0000313" key="4">
    <source>
        <dbReference type="EMBL" id="CAG1846934.1"/>
    </source>
</evidence>
<dbReference type="PROSITE" id="PS00940">
    <property type="entry name" value="GAMMA_THIONIN"/>
    <property type="match status" value="1"/>
</dbReference>
<dbReference type="Pfam" id="PF00304">
    <property type="entry name" value="Gamma-thionin"/>
    <property type="match status" value="1"/>
</dbReference>
<evidence type="ECO:0000313" key="5">
    <source>
        <dbReference type="EnsemblPlants" id="Ma06_p21420.1"/>
    </source>
</evidence>
<keyword evidence="2" id="KW-1015">Disulfide bond</keyword>
<dbReference type="EnsemblPlants" id="Ma06_t21420.1">
    <property type="protein sequence ID" value="Ma06_p21420.1"/>
    <property type="gene ID" value="Ma06_g21420"/>
</dbReference>
<reference evidence="4" key="1">
    <citation type="submission" date="2021-03" db="EMBL/GenBank/DDBJ databases">
        <authorList>
            <consortium name="Genoscope - CEA"/>
            <person name="William W."/>
        </authorList>
    </citation>
    <scope>NUCLEOTIDE SEQUENCE</scope>
    <source>
        <strain evidence="4">Doubled-haploid Pahang</strain>
    </source>
</reference>
<name>A0A804JIS9_MUSAM</name>
<dbReference type="Gramene" id="Ma06_t21420.1">
    <property type="protein sequence ID" value="Ma06_p21420.1"/>
    <property type="gene ID" value="Ma06_g21420"/>
</dbReference>
<dbReference type="CDD" id="cd00107">
    <property type="entry name" value="Knot1"/>
    <property type="match status" value="1"/>
</dbReference>
<dbReference type="EMBL" id="HG996471">
    <property type="protein sequence ID" value="CAG1846934.1"/>
    <property type="molecule type" value="Genomic_DNA"/>
</dbReference>
<keyword evidence="6" id="KW-1185">Reference proteome</keyword>
<evidence type="ECO:0000256" key="1">
    <source>
        <dbReference type="ARBA" id="ARBA00022729"/>
    </source>
</evidence>
<dbReference type="PRINTS" id="PR00288">
    <property type="entry name" value="PUROTHIONIN"/>
</dbReference>
<dbReference type="Gene3D" id="3.30.30.10">
    <property type="entry name" value="Knottin, scorpion toxin-like"/>
    <property type="match status" value="1"/>
</dbReference>
<dbReference type="Proteomes" id="UP000012960">
    <property type="component" value="Unplaced"/>
</dbReference>
<dbReference type="InterPro" id="IPR008176">
    <property type="entry name" value="Defensin_plant"/>
</dbReference>
<dbReference type="OMA" id="CRREGFD"/>
<dbReference type="PANTHER" id="PTHR33147">
    <property type="entry name" value="DEFENSIN-LIKE PROTEIN 1"/>
    <property type="match status" value="1"/>
</dbReference>
<dbReference type="AlphaFoldDB" id="A0A804JIS9"/>
<accession>A0A804JIS9</accession>
<dbReference type="InterPro" id="IPR003614">
    <property type="entry name" value="Knottins"/>
</dbReference>
<dbReference type="GO" id="GO:0006952">
    <property type="term" value="P:defense response"/>
    <property type="evidence" value="ECO:0000318"/>
    <property type="project" value="GO_Central"/>
</dbReference>
<proteinExistence type="predicted"/>
<dbReference type="InParanoid" id="A0A804JIS9"/>
<organism evidence="5 6">
    <name type="scientific">Musa acuminata subsp. malaccensis</name>
    <name type="common">Wild banana</name>
    <name type="synonym">Musa malaccensis</name>
    <dbReference type="NCBI Taxonomy" id="214687"/>
    <lineage>
        <taxon>Eukaryota</taxon>
        <taxon>Viridiplantae</taxon>
        <taxon>Streptophyta</taxon>
        <taxon>Embryophyta</taxon>
        <taxon>Tracheophyta</taxon>
        <taxon>Spermatophyta</taxon>
        <taxon>Magnoliopsida</taxon>
        <taxon>Liliopsida</taxon>
        <taxon>Zingiberales</taxon>
        <taxon>Musaceae</taxon>
        <taxon>Musa</taxon>
    </lineage>
</organism>
<protein>
    <submittedName>
        <fullName evidence="4">(wild Malaysian banana) hypothetical protein</fullName>
    </submittedName>
</protein>
<feature type="domain" description="Knottins-like" evidence="3">
    <location>
        <begin position="29"/>
        <end position="74"/>
    </location>
</feature>
<keyword evidence="1" id="KW-0732">Signal</keyword>
<dbReference type="InterPro" id="IPR036574">
    <property type="entry name" value="Scorpion_toxin-like_sf"/>
</dbReference>
<sequence length="74" mass="8046">MKTEVSVVLSSSLIICSFDAEEESVEAKICRLPSIGFRGPCTSDKNCAKVCRREGFDSGDCEGYTMGCLCNKHC</sequence>
<evidence type="ECO:0000259" key="3">
    <source>
        <dbReference type="SMART" id="SM00505"/>
    </source>
</evidence>